<dbReference type="STRING" id="1194090.SAMN05443144_101230"/>
<gene>
    <name evidence="2" type="ORF">SAMN05443144_101230</name>
</gene>
<evidence type="ECO:0000313" key="2">
    <source>
        <dbReference type="EMBL" id="SHE40478.1"/>
    </source>
</evidence>
<evidence type="ECO:0000256" key="1">
    <source>
        <dbReference type="ARBA" id="ARBA00022679"/>
    </source>
</evidence>
<dbReference type="PANTHER" id="PTHR12788:SF10">
    <property type="entry name" value="PROTEIN-TYROSINE SULFOTRANSFERASE"/>
    <property type="match status" value="1"/>
</dbReference>
<sequence length="285" mass="33415">MNPKRVFLVGCPRSGTTLLQSMIASHPKVISFPETHFFSKTLPINPFLRKLKLHGPKSRKTVTRFLKNNNYEGLHPFAGISAYKFYTYRDWCHKLIDTLDQMISREAVKKNIEEPVWGLEKTPRHLHYISSIGQSPAPSKFLHILRSGTDVVASLHLATKRYPDQWGSERSVKKCINWWNSSIRVSLEYRQQSNHCFVVYEQLIEDPKIVLKAICAFLRLDYQQAMLRDFHRTAGSLTQEEEKWKNQNRNRSLDRSNKLQQHFNASEIDYITSHLLDVDLKQFYH</sequence>
<dbReference type="Pfam" id="PF13469">
    <property type="entry name" value="Sulfotransfer_3"/>
    <property type="match status" value="1"/>
</dbReference>
<dbReference type="InterPro" id="IPR027417">
    <property type="entry name" value="P-loop_NTPase"/>
</dbReference>
<keyword evidence="3" id="KW-1185">Reference proteome</keyword>
<dbReference type="EMBL" id="FQUS01000001">
    <property type="protein sequence ID" value="SHE40478.1"/>
    <property type="molecule type" value="Genomic_DNA"/>
</dbReference>
<dbReference type="RefSeq" id="WP_073058970.1">
    <property type="nucleotide sequence ID" value="NZ_FQUS01000001.1"/>
</dbReference>
<dbReference type="Gene3D" id="3.40.50.300">
    <property type="entry name" value="P-loop containing nucleotide triphosphate hydrolases"/>
    <property type="match status" value="1"/>
</dbReference>
<dbReference type="GO" id="GO:0008476">
    <property type="term" value="F:protein-tyrosine sulfotransferase activity"/>
    <property type="evidence" value="ECO:0007669"/>
    <property type="project" value="InterPro"/>
</dbReference>
<dbReference type="Proteomes" id="UP000184041">
    <property type="component" value="Unassembled WGS sequence"/>
</dbReference>
<evidence type="ECO:0000313" key="3">
    <source>
        <dbReference type="Proteomes" id="UP000184041"/>
    </source>
</evidence>
<name>A0A1M4T816_9BACT</name>
<accession>A0A1M4T816</accession>
<proteinExistence type="predicted"/>
<protein>
    <submittedName>
        <fullName evidence="2">Sulfotransferase family protein</fullName>
    </submittedName>
</protein>
<reference evidence="2 3" key="1">
    <citation type="submission" date="2016-11" db="EMBL/GenBank/DDBJ databases">
        <authorList>
            <person name="Jaros S."/>
            <person name="Januszkiewicz K."/>
            <person name="Wedrychowicz H."/>
        </authorList>
    </citation>
    <scope>NUCLEOTIDE SEQUENCE [LARGE SCALE GENOMIC DNA]</scope>
    <source>
        <strain evidence="2 3">DSM 21986</strain>
    </source>
</reference>
<keyword evidence="1 2" id="KW-0808">Transferase</keyword>
<dbReference type="PANTHER" id="PTHR12788">
    <property type="entry name" value="PROTEIN-TYROSINE SULFOTRANSFERASE 2"/>
    <property type="match status" value="1"/>
</dbReference>
<dbReference type="InterPro" id="IPR026634">
    <property type="entry name" value="TPST-like"/>
</dbReference>
<organism evidence="2 3">
    <name type="scientific">Fodinibius roseus</name>
    <dbReference type="NCBI Taxonomy" id="1194090"/>
    <lineage>
        <taxon>Bacteria</taxon>
        <taxon>Pseudomonadati</taxon>
        <taxon>Balneolota</taxon>
        <taxon>Balneolia</taxon>
        <taxon>Balneolales</taxon>
        <taxon>Balneolaceae</taxon>
        <taxon>Fodinibius</taxon>
    </lineage>
</organism>
<dbReference type="AlphaFoldDB" id="A0A1M4T816"/>
<dbReference type="SUPFAM" id="SSF52540">
    <property type="entry name" value="P-loop containing nucleoside triphosphate hydrolases"/>
    <property type="match status" value="1"/>
</dbReference>